<dbReference type="AlphaFoldDB" id="A0A0E0QJN8"/>
<feature type="region of interest" description="Disordered" evidence="1">
    <location>
        <begin position="1"/>
        <end position="71"/>
    </location>
</feature>
<dbReference type="Proteomes" id="UP000008022">
    <property type="component" value="Unassembled WGS sequence"/>
</dbReference>
<keyword evidence="3" id="KW-1185">Reference proteome</keyword>
<reference evidence="2" key="2">
    <citation type="submission" date="2015-06" db="UniProtKB">
        <authorList>
            <consortium name="EnsemblPlants"/>
        </authorList>
    </citation>
    <scope>IDENTIFICATION</scope>
</reference>
<reference evidence="3" key="1">
    <citation type="submission" date="2013-06" db="EMBL/GenBank/DDBJ databases">
        <authorList>
            <person name="Zhao Q."/>
        </authorList>
    </citation>
    <scope>NUCLEOTIDE SEQUENCE</scope>
    <source>
        <strain evidence="3">cv. W1943</strain>
    </source>
</reference>
<evidence type="ECO:0000313" key="2">
    <source>
        <dbReference type="EnsemblPlants" id="ORUFI08G18350.1"/>
    </source>
</evidence>
<name>A0A0E0QJN8_ORYRU</name>
<proteinExistence type="predicted"/>
<feature type="compositionally biased region" description="Polar residues" evidence="1">
    <location>
        <begin position="55"/>
        <end position="64"/>
    </location>
</feature>
<dbReference type="HOGENOM" id="CLU_1770967_0_0_1"/>
<protein>
    <submittedName>
        <fullName evidence="2">Uncharacterized protein</fullName>
    </submittedName>
</protein>
<feature type="compositionally biased region" description="Basic and acidic residues" evidence="1">
    <location>
        <begin position="14"/>
        <end position="23"/>
    </location>
</feature>
<organism evidence="2 3">
    <name type="scientific">Oryza rufipogon</name>
    <name type="common">Brownbeard rice</name>
    <name type="synonym">Asian wild rice</name>
    <dbReference type="NCBI Taxonomy" id="4529"/>
    <lineage>
        <taxon>Eukaryota</taxon>
        <taxon>Viridiplantae</taxon>
        <taxon>Streptophyta</taxon>
        <taxon>Embryophyta</taxon>
        <taxon>Tracheophyta</taxon>
        <taxon>Spermatophyta</taxon>
        <taxon>Magnoliopsida</taxon>
        <taxon>Liliopsida</taxon>
        <taxon>Poales</taxon>
        <taxon>Poaceae</taxon>
        <taxon>BOP clade</taxon>
        <taxon>Oryzoideae</taxon>
        <taxon>Oryzeae</taxon>
        <taxon>Oryzinae</taxon>
        <taxon>Oryza</taxon>
    </lineage>
</organism>
<sequence length="150" mass="15968">MATFSSAVLEAEQSEARAKEVGRRRSGVSGGGRARRGGRGGSLRQQSDGGPAQAEKNQSPNRQQARGAAAVWNPQIHEGEHLGFHISGIMVESYELDSNSVHFSGSQIELIPMANVQPIYGLLLAHDIWAGTGICTYRNSGILHGIGEFG</sequence>
<evidence type="ECO:0000313" key="3">
    <source>
        <dbReference type="Proteomes" id="UP000008022"/>
    </source>
</evidence>
<dbReference type="EnsemblPlants" id="ORUFI08G18350.1">
    <property type="protein sequence ID" value="ORUFI08G18350.1"/>
    <property type="gene ID" value="ORUFI08G18350"/>
</dbReference>
<evidence type="ECO:0000256" key="1">
    <source>
        <dbReference type="SAM" id="MobiDB-lite"/>
    </source>
</evidence>
<accession>A0A0E0QJN8</accession>
<dbReference type="Gramene" id="ORUFI08G18350.1">
    <property type="protein sequence ID" value="ORUFI08G18350.1"/>
    <property type="gene ID" value="ORUFI08G18350"/>
</dbReference>